<keyword evidence="6" id="KW-0704">Schiff base</keyword>
<comment type="pathway">
    <text evidence="1 8">Carbohydrate degradation; pentose phosphate pathway; D-glyceraldehyde 3-phosphate and beta-D-fructose 6-phosphate from D-ribose 5-phosphate and D-xylulose 5-phosphate (non-oxidative stage): step 2/3.</text>
</comment>
<evidence type="ECO:0000256" key="8">
    <source>
        <dbReference type="RuleBase" id="RU000501"/>
    </source>
</evidence>
<proteinExistence type="inferred from homology"/>
<dbReference type="EC" id="2.2.1.2" evidence="3 8"/>
<dbReference type="InterPro" id="IPR001585">
    <property type="entry name" value="TAL/FSA"/>
</dbReference>
<dbReference type="Pfam" id="PF00923">
    <property type="entry name" value="TAL_FSA"/>
    <property type="match status" value="1"/>
</dbReference>
<protein>
    <recommendedName>
        <fullName evidence="3 8">Transaldolase</fullName>
        <ecNumber evidence="3 8">2.2.1.2</ecNumber>
    </recommendedName>
</protein>
<dbReference type="InterPro" id="IPR018225">
    <property type="entry name" value="Transaldolase_AS"/>
</dbReference>
<comment type="catalytic activity">
    <reaction evidence="7 8">
        <text>D-sedoheptulose 7-phosphate + D-glyceraldehyde 3-phosphate = D-erythrose 4-phosphate + beta-D-fructose 6-phosphate</text>
        <dbReference type="Rhea" id="RHEA:17053"/>
        <dbReference type="ChEBI" id="CHEBI:16897"/>
        <dbReference type="ChEBI" id="CHEBI:57483"/>
        <dbReference type="ChEBI" id="CHEBI:57634"/>
        <dbReference type="ChEBI" id="CHEBI:59776"/>
        <dbReference type="EC" id="2.2.1.2"/>
    </reaction>
</comment>
<evidence type="ECO:0000256" key="3">
    <source>
        <dbReference type="ARBA" id="ARBA00013151"/>
    </source>
</evidence>
<dbReference type="SUPFAM" id="SSF51569">
    <property type="entry name" value="Aldolase"/>
    <property type="match status" value="1"/>
</dbReference>
<evidence type="ECO:0000256" key="2">
    <source>
        <dbReference type="ARBA" id="ARBA00008012"/>
    </source>
</evidence>
<dbReference type="GO" id="GO:0009052">
    <property type="term" value="P:pentose-phosphate shunt, non-oxidative branch"/>
    <property type="evidence" value="ECO:0007669"/>
    <property type="project" value="TreeGrafter"/>
</dbReference>
<gene>
    <name evidence="9" type="ORF">ASTO00021_LOCUS19538</name>
</gene>
<evidence type="ECO:0000256" key="1">
    <source>
        <dbReference type="ARBA" id="ARBA00004857"/>
    </source>
</evidence>
<dbReference type="PROSITE" id="PS00958">
    <property type="entry name" value="TRANSALDOLASE_2"/>
    <property type="match status" value="1"/>
</dbReference>
<dbReference type="UniPathway" id="UPA00115">
    <property type="reaction ID" value="UER00414"/>
</dbReference>
<evidence type="ECO:0000256" key="7">
    <source>
        <dbReference type="ARBA" id="ARBA00048810"/>
    </source>
</evidence>
<dbReference type="PANTHER" id="PTHR10683">
    <property type="entry name" value="TRANSALDOLASE"/>
    <property type="match status" value="1"/>
</dbReference>
<dbReference type="GO" id="GO:0004801">
    <property type="term" value="F:transaldolase activity"/>
    <property type="evidence" value="ECO:0007669"/>
    <property type="project" value="UniProtKB-EC"/>
</dbReference>
<dbReference type="InterPro" id="IPR004730">
    <property type="entry name" value="Transaldolase_1"/>
</dbReference>
<dbReference type="FunFam" id="3.20.20.70:FF:000088">
    <property type="entry name" value="Transaldolase"/>
    <property type="match status" value="1"/>
</dbReference>
<dbReference type="EMBL" id="HBIN01028795">
    <property type="protein sequence ID" value="CAE0449565.1"/>
    <property type="molecule type" value="Transcribed_RNA"/>
</dbReference>
<dbReference type="NCBIfam" id="NF009001">
    <property type="entry name" value="PRK12346.1"/>
    <property type="match status" value="1"/>
</dbReference>
<reference evidence="9" key="1">
    <citation type="submission" date="2021-01" db="EMBL/GenBank/DDBJ databases">
        <authorList>
            <person name="Corre E."/>
            <person name="Pelletier E."/>
            <person name="Niang G."/>
            <person name="Scheremetjew M."/>
            <person name="Finn R."/>
            <person name="Kale V."/>
            <person name="Holt S."/>
            <person name="Cochrane G."/>
            <person name="Meng A."/>
            <person name="Brown T."/>
            <person name="Cohen L."/>
        </authorList>
    </citation>
    <scope>NUCLEOTIDE SEQUENCE</scope>
    <source>
        <strain evidence="9">GSBS06</strain>
    </source>
</reference>
<dbReference type="PANTHER" id="PTHR10683:SF18">
    <property type="entry name" value="TRANSALDOLASE"/>
    <property type="match status" value="1"/>
</dbReference>
<comment type="function">
    <text evidence="8">Catalyzes the rate-limiting step of the non-oxidative phase in the pentose phosphate pathway. Catalyzes the reversible conversion of sedheptulose-7-phosphate and D-glyceraldehyde 3-phosphate into erythrose-4-phosphate and beta-D-fructose 6-phosphate.</text>
</comment>
<dbReference type="Gene3D" id="3.20.20.70">
    <property type="entry name" value="Aldolase class I"/>
    <property type="match status" value="1"/>
</dbReference>
<dbReference type="NCBIfam" id="TIGR00874">
    <property type="entry name" value="talAB"/>
    <property type="match status" value="1"/>
</dbReference>
<dbReference type="GO" id="GO:0005975">
    <property type="term" value="P:carbohydrate metabolic process"/>
    <property type="evidence" value="ECO:0007669"/>
    <property type="project" value="InterPro"/>
</dbReference>
<dbReference type="PROSITE" id="PS01054">
    <property type="entry name" value="TRANSALDOLASE_1"/>
    <property type="match status" value="1"/>
</dbReference>
<organism evidence="9">
    <name type="scientific">Aplanochytrium stocchinoi</name>
    <dbReference type="NCBI Taxonomy" id="215587"/>
    <lineage>
        <taxon>Eukaryota</taxon>
        <taxon>Sar</taxon>
        <taxon>Stramenopiles</taxon>
        <taxon>Bigyra</taxon>
        <taxon>Labyrinthulomycetes</taxon>
        <taxon>Thraustochytrida</taxon>
        <taxon>Thraustochytriidae</taxon>
        <taxon>Aplanochytrium</taxon>
    </lineage>
</organism>
<evidence type="ECO:0000256" key="5">
    <source>
        <dbReference type="ARBA" id="ARBA00023126"/>
    </source>
</evidence>
<keyword evidence="4 8" id="KW-0808">Transferase</keyword>
<keyword evidence="5 8" id="KW-0570">Pentose shunt</keyword>
<comment type="similarity">
    <text evidence="2">Belongs to the transaldolase family. Type 1 subfamily.</text>
</comment>
<dbReference type="AlphaFoldDB" id="A0A7S3PT88"/>
<sequence>MSEPAAKKQKVEGNQLEQLKAHTIVVADTGDFESIKAFKPTDATTNPSLIFAAAKMPQYKKLVTEAIAYGKENSPEGASDEDVLALILDKLAVNFGSEILKVVEGLVSTEVDARLSYDTAESVFRAKRIIELYEAAGINRSRILIKLATTWEGVQAAKELKKEGINCNMTLLFNFAQAVTCCEAGVTLISPFVGRIRDWYQNSTGKTYSAEEDPGCISVKKIYNYYKKYGYDTVVMGASFRSKEEVLELAGCDKLTIAPKLLEAMEQSDDEVPLKLSAETAKDAEVGPKITVDEKTFRWMLNEDAMATEKLAEGIRNFSKDLVKLEEFVKEQM</sequence>
<evidence type="ECO:0000256" key="6">
    <source>
        <dbReference type="ARBA" id="ARBA00023270"/>
    </source>
</evidence>
<dbReference type="HAMAP" id="MF_00492">
    <property type="entry name" value="Transaldolase_1"/>
    <property type="match status" value="1"/>
</dbReference>
<dbReference type="InterPro" id="IPR013785">
    <property type="entry name" value="Aldolase_TIM"/>
</dbReference>
<accession>A0A7S3PT88</accession>
<evidence type="ECO:0000256" key="4">
    <source>
        <dbReference type="ARBA" id="ARBA00022679"/>
    </source>
</evidence>
<name>A0A7S3PT88_9STRA</name>
<dbReference type="GO" id="GO:0005737">
    <property type="term" value="C:cytoplasm"/>
    <property type="evidence" value="ECO:0007669"/>
    <property type="project" value="InterPro"/>
</dbReference>
<dbReference type="CDD" id="cd00957">
    <property type="entry name" value="Transaldolase_TalAB"/>
    <property type="match status" value="1"/>
</dbReference>
<evidence type="ECO:0000313" key="9">
    <source>
        <dbReference type="EMBL" id="CAE0449565.1"/>
    </source>
</evidence>